<organism evidence="3 4">
    <name type="scientific">Granulicella aggregans</name>
    <dbReference type="NCBI Taxonomy" id="474949"/>
    <lineage>
        <taxon>Bacteria</taxon>
        <taxon>Pseudomonadati</taxon>
        <taxon>Acidobacteriota</taxon>
        <taxon>Terriglobia</taxon>
        <taxon>Terriglobales</taxon>
        <taxon>Acidobacteriaceae</taxon>
        <taxon>Granulicella</taxon>
    </lineage>
</organism>
<dbReference type="GO" id="GO:0048038">
    <property type="term" value="F:quinone binding"/>
    <property type="evidence" value="ECO:0007669"/>
    <property type="project" value="TreeGrafter"/>
</dbReference>
<keyword evidence="2" id="KW-0560">Oxidoreductase</keyword>
<reference evidence="3 4" key="1">
    <citation type="submission" date="2020-08" db="EMBL/GenBank/DDBJ databases">
        <title>Genomic Encyclopedia of Type Strains, Phase IV (KMG-V): Genome sequencing to study the core and pangenomes of soil and plant-associated prokaryotes.</title>
        <authorList>
            <person name="Whitman W."/>
        </authorList>
    </citation>
    <scope>NUCLEOTIDE SEQUENCE [LARGE SCALE GENOMIC DNA]</scope>
    <source>
        <strain evidence="3 4">M8UP14</strain>
    </source>
</reference>
<comment type="similarity">
    <text evidence="1">Belongs to the short-chain dehydrogenases/reductases (SDR) family.</text>
</comment>
<dbReference type="EMBL" id="JACHIP010000030">
    <property type="protein sequence ID" value="MBB5061172.1"/>
    <property type="molecule type" value="Genomic_DNA"/>
</dbReference>
<proteinExistence type="inferred from homology"/>
<dbReference type="SUPFAM" id="SSF51735">
    <property type="entry name" value="NAD(P)-binding Rossmann-fold domains"/>
    <property type="match status" value="1"/>
</dbReference>
<dbReference type="AlphaFoldDB" id="A0A7W8E6Z1"/>
<evidence type="ECO:0000256" key="1">
    <source>
        <dbReference type="ARBA" id="ARBA00006484"/>
    </source>
</evidence>
<dbReference type="GO" id="GO:0006633">
    <property type="term" value="P:fatty acid biosynthetic process"/>
    <property type="evidence" value="ECO:0007669"/>
    <property type="project" value="TreeGrafter"/>
</dbReference>
<dbReference type="Pfam" id="PF13561">
    <property type="entry name" value="adh_short_C2"/>
    <property type="match status" value="1"/>
</dbReference>
<dbReference type="InterPro" id="IPR002347">
    <property type="entry name" value="SDR_fam"/>
</dbReference>
<name>A0A7W8E6Z1_9BACT</name>
<dbReference type="PANTHER" id="PTHR42760">
    <property type="entry name" value="SHORT-CHAIN DEHYDROGENASES/REDUCTASES FAMILY MEMBER"/>
    <property type="match status" value="1"/>
</dbReference>
<evidence type="ECO:0000256" key="2">
    <source>
        <dbReference type="ARBA" id="ARBA00023002"/>
    </source>
</evidence>
<accession>A0A7W8E6Z1</accession>
<dbReference type="InterPro" id="IPR036291">
    <property type="entry name" value="NAD(P)-bd_dom_sf"/>
</dbReference>
<sequence length="246" mass="25880">MGKLDGKIALITGGSEGIGFDTAKEFLLEGAFVFITGRRKPELDKAVQALGHGAAAIQADAGKLGDLDRMYAEIKEKKGKLDVVFANAGIYEQMPYDKVTENFYDTCVDINAKGVFFTVQKAIPLMDKTGSIILNGSFIGSSGFQGMSVYGATKAAVRSFARTFTAELKGLGPRVNVISPGPIDTAGNASTMGAIKEVREYVTNMVPITRIGKGSDIAKAAVFLASDDSSFVAGVELFVDGGINAV</sequence>
<dbReference type="GO" id="GO:0016616">
    <property type="term" value="F:oxidoreductase activity, acting on the CH-OH group of donors, NAD or NADP as acceptor"/>
    <property type="evidence" value="ECO:0007669"/>
    <property type="project" value="TreeGrafter"/>
</dbReference>
<evidence type="ECO:0000313" key="4">
    <source>
        <dbReference type="Proteomes" id="UP000540989"/>
    </source>
</evidence>
<dbReference type="Proteomes" id="UP000540989">
    <property type="component" value="Unassembled WGS sequence"/>
</dbReference>
<comment type="caution">
    <text evidence="3">The sequence shown here is derived from an EMBL/GenBank/DDBJ whole genome shotgun (WGS) entry which is preliminary data.</text>
</comment>
<dbReference type="Gene3D" id="3.40.50.720">
    <property type="entry name" value="NAD(P)-binding Rossmann-like Domain"/>
    <property type="match status" value="1"/>
</dbReference>
<dbReference type="RefSeq" id="WP_184223915.1">
    <property type="nucleotide sequence ID" value="NZ_JACHIP010000030.1"/>
</dbReference>
<keyword evidence="4" id="KW-1185">Reference proteome</keyword>
<dbReference type="PANTHER" id="PTHR42760:SF133">
    <property type="entry name" value="3-OXOACYL-[ACYL-CARRIER-PROTEIN] REDUCTASE"/>
    <property type="match status" value="1"/>
</dbReference>
<dbReference type="PRINTS" id="PR00081">
    <property type="entry name" value="GDHRDH"/>
</dbReference>
<evidence type="ECO:0000313" key="3">
    <source>
        <dbReference type="EMBL" id="MBB5061172.1"/>
    </source>
</evidence>
<dbReference type="CDD" id="cd05233">
    <property type="entry name" value="SDR_c"/>
    <property type="match status" value="1"/>
</dbReference>
<gene>
    <name evidence="3" type="ORF">HDF16_005908</name>
</gene>
<dbReference type="FunFam" id="3.40.50.720:FF:000084">
    <property type="entry name" value="Short-chain dehydrogenase reductase"/>
    <property type="match status" value="1"/>
</dbReference>
<protein>
    <submittedName>
        <fullName evidence="3">NAD(P)-dependent dehydrogenase (Short-subunit alcohol dehydrogenase family)</fullName>
    </submittedName>
</protein>